<dbReference type="InterPro" id="IPR011051">
    <property type="entry name" value="RmlC_Cupin_sf"/>
</dbReference>
<accession>A0A261RIR7</accession>
<comment type="subunit">
    <text evidence="1">Homodimer.</text>
</comment>
<dbReference type="RefSeq" id="WP_026638372.1">
    <property type="nucleotide sequence ID" value="NZ_NEVK01000003.1"/>
</dbReference>
<protein>
    <submittedName>
        <fullName evidence="5">Ureidoglycolate hydrolase</fullName>
    </submittedName>
</protein>
<proteinExistence type="predicted"/>
<evidence type="ECO:0000313" key="6">
    <source>
        <dbReference type="Proteomes" id="UP000216947"/>
    </source>
</evidence>
<evidence type="ECO:0000313" key="5">
    <source>
        <dbReference type="EMBL" id="OZI24697.1"/>
    </source>
</evidence>
<dbReference type="Proteomes" id="UP000216947">
    <property type="component" value="Unassembled WGS sequence"/>
</dbReference>
<dbReference type="EMBL" id="NEVK01000003">
    <property type="protein sequence ID" value="OZI24697.1"/>
    <property type="molecule type" value="Genomic_DNA"/>
</dbReference>
<reference evidence="6" key="1">
    <citation type="submission" date="2017-05" db="EMBL/GenBank/DDBJ databases">
        <title>Complete and WGS of Bordetella genogroups.</title>
        <authorList>
            <person name="Spilker T."/>
            <person name="Lipuma J."/>
        </authorList>
    </citation>
    <scope>NUCLEOTIDE SEQUENCE [LARGE SCALE GENOMIC DNA]</scope>
    <source>
        <strain evidence="6">AU18089</strain>
    </source>
</reference>
<keyword evidence="3" id="KW-0456">Lyase</keyword>
<keyword evidence="5" id="KW-0378">Hydrolase</keyword>
<evidence type="ECO:0000256" key="4">
    <source>
        <dbReference type="ARBA" id="ARBA00047684"/>
    </source>
</evidence>
<dbReference type="AlphaFoldDB" id="A0A261RIR7"/>
<evidence type="ECO:0000256" key="3">
    <source>
        <dbReference type="ARBA" id="ARBA00023239"/>
    </source>
</evidence>
<dbReference type="Gene3D" id="2.60.120.480">
    <property type="entry name" value="Ureidoglycolate hydrolase"/>
    <property type="match status" value="1"/>
</dbReference>
<comment type="catalytic activity">
    <reaction evidence="4">
        <text>(S)-ureidoglycolate = urea + glyoxylate</text>
        <dbReference type="Rhea" id="RHEA:11304"/>
        <dbReference type="ChEBI" id="CHEBI:16199"/>
        <dbReference type="ChEBI" id="CHEBI:36655"/>
        <dbReference type="ChEBI" id="CHEBI:57296"/>
        <dbReference type="EC" id="4.3.2.3"/>
    </reaction>
</comment>
<evidence type="ECO:0000256" key="1">
    <source>
        <dbReference type="ARBA" id="ARBA00011738"/>
    </source>
</evidence>
<comment type="caution">
    <text evidence="5">The sequence shown here is derived from an EMBL/GenBank/DDBJ whole genome shotgun (WGS) entry which is preliminary data.</text>
</comment>
<dbReference type="GO" id="GO:0006144">
    <property type="term" value="P:purine nucleobase metabolic process"/>
    <property type="evidence" value="ECO:0007669"/>
    <property type="project" value="UniProtKB-KW"/>
</dbReference>
<dbReference type="Pfam" id="PF04115">
    <property type="entry name" value="Ureidogly_lyase"/>
    <property type="match status" value="1"/>
</dbReference>
<dbReference type="GO" id="GO:0004848">
    <property type="term" value="F:ureidoglycolate hydrolase activity"/>
    <property type="evidence" value="ECO:0007669"/>
    <property type="project" value="InterPro"/>
</dbReference>
<dbReference type="InterPro" id="IPR007247">
    <property type="entry name" value="Ureidogly_lyase"/>
</dbReference>
<dbReference type="InterPro" id="IPR024060">
    <property type="entry name" value="Ureidoglycolate_lyase_dom_sf"/>
</dbReference>
<keyword evidence="6" id="KW-1185">Reference proteome</keyword>
<name>A0A261RIR7_9BORD</name>
<evidence type="ECO:0000256" key="2">
    <source>
        <dbReference type="ARBA" id="ARBA00022631"/>
    </source>
</evidence>
<dbReference type="GO" id="GO:0050385">
    <property type="term" value="F:ureidoglycolate lyase activity"/>
    <property type="evidence" value="ECO:0007669"/>
    <property type="project" value="UniProtKB-EC"/>
</dbReference>
<dbReference type="SUPFAM" id="SSF51182">
    <property type="entry name" value="RmlC-like cupins"/>
    <property type="match status" value="1"/>
</dbReference>
<keyword evidence="2" id="KW-0659">Purine metabolism</keyword>
<dbReference type="GO" id="GO:0000256">
    <property type="term" value="P:allantoin catabolic process"/>
    <property type="evidence" value="ECO:0007669"/>
    <property type="project" value="InterPro"/>
</dbReference>
<sequence length="175" mass="18773">MLRALPITADAFAPYGWMLGKAFPADPAIPAYTHPTTDFWHEHLFDPGHGGKAEVLWVNYRNTGPVTQLEVHLRTQQAIVPLTGPVVHIVARGTPAGMPDLGTLAAFAVQPGMGLCMAPGIWHATRVPDAPVTCLMLTRQSTTQDLVAHLRDGAPAHESALANIALTNWEIAPHA</sequence>
<gene>
    <name evidence="5" type="ORF">CAL19_04155</name>
</gene>
<organism evidence="5 6">
    <name type="scientific">Bordetella genomosp. 7</name>
    <dbReference type="NCBI Taxonomy" id="1416805"/>
    <lineage>
        <taxon>Bacteria</taxon>
        <taxon>Pseudomonadati</taxon>
        <taxon>Pseudomonadota</taxon>
        <taxon>Betaproteobacteria</taxon>
        <taxon>Burkholderiales</taxon>
        <taxon>Alcaligenaceae</taxon>
        <taxon>Bordetella</taxon>
    </lineage>
</organism>